<dbReference type="EMBL" id="LNQE01001588">
    <property type="protein sequence ID" value="KUG15093.1"/>
    <property type="molecule type" value="Genomic_DNA"/>
</dbReference>
<name>A0A0W8F2K6_9ZZZZ</name>
<protein>
    <recommendedName>
        <fullName evidence="2">DUF1015 domain-containing protein</fullName>
    </recommendedName>
</protein>
<accession>A0A0W8F2K6</accession>
<organism evidence="1">
    <name type="scientific">hydrocarbon metagenome</name>
    <dbReference type="NCBI Taxonomy" id="938273"/>
    <lineage>
        <taxon>unclassified sequences</taxon>
        <taxon>metagenomes</taxon>
        <taxon>ecological metagenomes</taxon>
    </lineage>
</organism>
<dbReference type="Pfam" id="PF06245">
    <property type="entry name" value="DUF1015"/>
    <property type="match status" value="1"/>
</dbReference>
<dbReference type="PIRSF" id="PIRSF033563">
    <property type="entry name" value="UCP033563"/>
    <property type="match status" value="1"/>
</dbReference>
<dbReference type="PANTHER" id="PTHR36454">
    <property type="entry name" value="LMO2823 PROTEIN"/>
    <property type="match status" value="1"/>
</dbReference>
<sequence length="416" mass="45661">MVRIFRFAAVRPGRDAAPRVAAVPYDVVTADEARAVIAENPMSFLRVSRPDAGLPDLPPADDRVYAYARDRFADLRSSGIFLTDDAPGMYVYRVTTPADTFTGLCCCLGVADYESGAIRRHEQTRYDKEEDRTRHIAAVNAHTGPVVLLYRDAEGLSTRIAAIAAAGSPDAEVRWHDGTLHQVYRVRDAATLRELEHDFAAIDRLYIADGHHRAKSAVNVARKRSAAGMPAGEADRFMGVLFADTGVRVHGYSRLVRDLGGRSSGEFMQELEGSCTVRPYGPVDPAAFQIPPRFSDRHVFHLYLDRTWYECAFREPGAAGLIGSLDVSLLQHGVLERILGITDPRGDERLQYLGGARPVADLEAMVDQGLFAAAFSVQPVRVDTVLAIADDNGIMPPKSTWFEPKLLSGLIVHTIS</sequence>
<evidence type="ECO:0008006" key="2">
    <source>
        <dbReference type="Google" id="ProtNLM"/>
    </source>
</evidence>
<evidence type="ECO:0000313" key="1">
    <source>
        <dbReference type="EMBL" id="KUG15093.1"/>
    </source>
</evidence>
<gene>
    <name evidence="1" type="ORF">ASZ90_015255</name>
</gene>
<proteinExistence type="predicted"/>
<dbReference type="PANTHER" id="PTHR36454:SF1">
    <property type="entry name" value="DUF1015 DOMAIN-CONTAINING PROTEIN"/>
    <property type="match status" value="1"/>
</dbReference>
<reference evidence="1" key="1">
    <citation type="journal article" date="2015" name="Proc. Natl. Acad. Sci. U.S.A.">
        <title>Networks of energetic and metabolic interactions define dynamics in microbial communities.</title>
        <authorList>
            <person name="Embree M."/>
            <person name="Liu J.K."/>
            <person name="Al-Bassam M.M."/>
            <person name="Zengler K."/>
        </authorList>
    </citation>
    <scope>NUCLEOTIDE SEQUENCE</scope>
</reference>
<comment type="caution">
    <text evidence="1">The sequence shown here is derived from an EMBL/GenBank/DDBJ whole genome shotgun (WGS) entry which is preliminary data.</text>
</comment>
<dbReference type="AlphaFoldDB" id="A0A0W8F2K6"/>
<dbReference type="InterPro" id="IPR008323">
    <property type="entry name" value="UCP033563"/>
</dbReference>